<dbReference type="AlphaFoldDB" id="A0A101JGG9"/>
<dbReference type="NCBIfam" id="TIGR00350">
    <property type="entry name" value="lytR_cpsA_psr"/>
    <property type="match status" value="1"/>
</dbReference>
<dbReference type="InterPro" id="IPR050922">
    <property type="entry name" value="LytR/CpsA/Psr_CW_biosynth"/>
</dbReference>
<keyword evidence="2" id="KW-1133">Transmembrane helix</keyword>
<evidence type="ECO:0000313" key="5">
    <source>
        <dbReference type="Proteomes" id="UP000053244"/>
    </source>
</evidence>
<proteinExistence type="inferred from homology"/>
<keyword evidence="5" id="KW-1185">Reference proteome</keyword>
<organism evidence="4 5">
    <name type="scientific">Actinoplanes awajinensis subsp. mycoplanecinus</name>
    <dbReference type="NCBI Taxonomy" id="135947"/>
    <lineage>
        <taxon>Bacteria</taxon>
        <taxon>Bacillati</taxon>
        <taxon>Actinomycetota</taxon>
        <taxon>Actinomycetes</taxon>
        <taxon>Micromonosporales</taxon>
        <taxon>Micromonosporaceae</taxon>
        <taxon>Actinoplanes</taxon>
    </lineage>
</organism>
<dbReference type="Pfam" id="PF03816">
    <property type="entry name" value="LytR_cpsA_psr"/>
    <property type="match status" value="1"/>
</dbReference>
<dbReference type="PANTHER" id="PTHR33392">
    <property type="entry name" value="POLYISOPRENYL-TEICHOIC ACID--PEPTIDOGLYCAN TEICHOIC ACID TRANSFERASE TAGU"/>
    <property type="match status" value="1"/>
</dbReference>
<dbReference type="Proteomes" id="UP000053244">
    <property type="component" value="Unassembled WGS sequence"/>
</dbReference>
<evidence type="ECO:0000256" key="2">
    <source>
        <dbReference type="SAM" id="Phobius"/>
    </source>
</evidence>
<name>A0A101JGG9_9ACTN</name>
<keyword evidence="2" id="KW-0472">Membrane</keyword>
<dbReference type="PANTHER" id="PTHR33392:SF6">
    <property type="entry name" value="POLYISOPRENYL-TEICHOIC ACID--PEPTIDOGLYCAN TEICHOIC ACID TRANSFERASE TAGU"/>
    <property type="match status" value="1"/>
</dbReference>
<gene>
    <name evidence="4" type="ORF">ADL15_37570</name>
</gene>
<dbReference type="Gene3D" id="3.40.630.190">
    <property type="entry name" value="LCP protein"/>
    <property type="match status" value="1"/>
</dbReference>
<reference evidence="4 5" key="1">
    <citation type="submission" date="2015-10" db="EMBL/GenBank/DDBJ databases">
        <authorList>
            <person name="Gilbert D.G."/>
        </authorList>
    </citation>
    <scope>NUCLEOTIDE SEQUENCE [LARGE SCALE GENOMIC DNA]</scope>
    <source>
        <strain evidence="4 5">NRRL B-16712</strain>
    </source>
</reference>
<feature type="transmembrane region" description="Helical" evidence="2">
    <location>
        <begin position="45"/>
        <end position="66"/>
    </location>
</feature>
<dbReference type="RefSeq" id="WP_067701737.1">
    <property type="nucleotide sequence ID" value="NZ_LLZH01000306.1"/>
</dbReference>
<sequence length="342" mass="35409">MSTVEEELRAAFQRHEETTPDAGPLRHRIDAGWVRVKRRRARRRVIGAAAAVLLAGLAVPVVSSTWGHGGQPEAVTLDAAVPGAGANLPAEPVDVLLIGADAGADTGAPRADTVMLLHVPADRGAVWMVSLPRDGLVSTSGARPEKLSWVLSTGGPRRVAKAVTTLTGVTPDATVVVDLAGLRGVTEAVGGVRMCLDEPVTAQFGRKGLAKGCQQIGGAEVESLLRARLGMAAGSLERDRNGQRFLRALTAKVTAGGVVDLPAAQRLLTAAAGGITVDGDLATLMRVVGDLGSPQLIGISEPVLNTPHPEKIYPTVGESLFPAIRDDGLTAWAAANPGYVTR</sequence>
<evidence type="ECO:0000313" key="4">
    <source>
        <dbReference type="EMBL" id="KUL26413.1"/>
    </source>
</evidence>
<evidence type="ECO:0000259" key="3">
    <source>
        <dbReference type="Pfam" id="PF03816"/>
    </source>
</evidence>
<evidence type="ECO:0000256" key="1">
    <source>
        <dbReference type="ARBA" id="ARBA00006068"/>
    </source>
</evidence>
<protein>
    <recommendedName>
        <fullName evidence="3">Cell envelope-related transcriptional attenuator domain-containing protein</fullName>
    </recommendedName>
</protein>
<keyword evidence="2" id="KW-0812">Transmembrane</keyword>
<accession>A0A101JGG9</accession>
<comment type="caution">
    <text evidence="4">The sequence shown here is derived from an EMBL/GenBank/DDBJ whole genome shotgun (WGS) entry which is preliminary data.</text>
</comment>
<comment type="similarity">
    <text evidence="1">Belongs to the LytR/CpsA/Psr (LCP) family.</text>
</comment>
<dbReference type="OrthoDB" id="5171929at2"/>
<feature type="domain" description="Cell envelope-related transcriptional attenuator" evidence="3">
    <location>
        <begin position="110"/>
        <end position="253"/>
    </location>
</feature>
<dbReference type="EMBL" id="LLZH01000306">
    <property type="protein sequence ID" value="KUL26413.1"/>
    <property type="molecule type" value="Genomic_DNA"/>
</dbReference>
<dbReference type="InterPro" id="IPR004474">
    <property type="entry name" value="LytR_CpsA_psr"/>
</dbReference>